<protein>
    <submittedName>
        <fullName evidence="1">Uncharacterized protein</fullName>
    </submittedName>
</protein>
<name>A0AAW1YQH0_RUBAR</name>
<gene>
    <name evidence="1" type="ORF">M0R45_006271</name>
</gene>
<dbReference type="EMBL" id="JBEDUW010000001">
    <property type="protein sequence ID" value="KAK9950803.1"/>
    <property type="molecule type" value="Genomic_DNA"/>
</dbReference>
<organism evidence="1 2">
    <name type="scientific">Rubus argutus</name>
    <name type="common">Southern blackberry</name>
    <dbReference type="NCBI Taxonomy" id="59490"/>
    <lineage>
        <taxon>Eukaryota</taxon>
        <taxon>Viridiplantae</taxon>
        <taxon>Streptophyta</taxon>
        <taxon>Embryophyta</taxon>
        <taxon>Tracheophyta</taxon>
        <taxon>Spermatophyta</taxon>
        <taxon>Magnoliopsida</taxon>
        <taxon>eudicotyledons</taxon>
        <taxon>Gunneridae</taxon>
        <taxon>Pentapetalae</taxon>
        <taxon>rosids</taxon>
        <taxon>fabids</taxon>
        <taxon>Rosales</taxon>
        <taxon>Rosaceae</taxon>
        <taxon>Rosoideae</taxon>
        <taxon>Rosoideae incertae sedis</taxon>
        <taxon>Rubus</taxon>
    </lineage>
</organism>
<comment type="caution">
    <text evidence="1">The sequence shown here is derived from an EMBL/GenBank/DDBJ whole genome shotgun (WGS) entry which is preliminary data.</text>
</comment>
<proteinExistence type="predicted"/>
<reference evidence="1 2" key="1">
    <citation type="journal article" date="2023" name="G3 (Bethesda)">
        <title>A chromosome-length genome assembly and annotation of blackberry (Rubus argutus, cv. 'Hillquist').</title>
        <authorList>
            <person name="Bruna T."/>
            <person name="Aryal R."/>
            <person name="Dudchenko O."/>
            <person name="Sargent D.J."/>
            <person name="Mead D."/>
            <person name="Buti M."/>
            <person name="Cavallini A."/>
            <person name="Hytonen T."/>
            <person name="Andres J."/>
            <person name="Pham M."/>
            <person name="Weisz D."/>
            <person name="Mascagni F."/>
            <person name="Usai G."/>
            <person name="Natali L."/>
            <person name="Bassil N."/>
            <person name="Fernandez G.E."/>
            <person name="Lomsadze A."/>
            <person name="Armour M."/>
            <person name="Olukolu B."/>
            <person name="Poorten T."/>
            <person name="Britton C."/>
            <person name="Davik J."/>
            <person name="Ashrafi H."/>
            <person name="Aiden E.L."/>
            <person name="Borodovsky M."/>
            <person name="Worthington M."/>
        </authorList>
    </citation>
    <scope>NUCLEOTIDE SEQUENCE [LARGE SCALE GENOMIC DNA]</scope>
    <source>
        <strain evidence="1">PI 553951</strain>
    </source>
</reference>
<accession>A0AAW1YQH0</accession>
<dbReference type="Proteomes" id="UP001457282">
    <property type="component" value="Unassembled WGS sequence"/>
</dbReference>
<sequence>MMQTVRARRRRLFWNLAGQLESTAAATTKMGQRRQGVAESSTGLYLESEHERTVMIDCQFCNCSDGGSETVKGTEEKKMGLIN</sequence>
<dbReference type="AlphaFoldDB" id="A0AAW1YQH0"/>
<evidence type="ECO:0000313" key="2">
    <source>
        <dbReference type="Proteomes" id="UP001457282"/>
    </source>
</evidence>
<keyword evidence="2" id="KW-1185">Reference proteome</keyword>
<evidence type="ECO:0000313" key="1">
    <source>
        <dbReference type="EMBL" id="KAK9950803.1"/>
    </source>
</evidence>